<protein>
    <submittedName>
        <fullName evidence="1">Uncharacterized protein</fullName>
    </submittedName>
</protein>
<reference evidence="1 2" key="1">
    <citation type="journal article" date="2021" name="Elife">
        <title>Chloroplast acquisition without the gene transfer in kleptoplastic sea slugs, Plakobranchus ocellatus.</title>
        <authorList>
            <person name="Maeda T."/>
            <person name="Takahashi S."/>
            <person name="Yoshida T."/>
            <person name="Shimamura S."/>
            <person name="Takaki Y."/>
            <person name="Nagai Y."/>
            <person name="Toyoda A."/>
            <person name="Suzuki Y."/>
            <person name="Arimoto A."/>
            <person name="Ishii H."/>
            <person name="Satoh N."/>
            <person name="Nishiyama T."/>
            <person name="Hasebe M."/>
            <person name="Maruyama T."/>
            <person name="Minagawa J."/>
            <person name="Obokata J."/>
            <person name="Shigenobu S."/>
        </authorList>
    </citation>
    <scope>NUCLEOTIDE SEQUENCE [LARGE SCALE GENOMIC DNA]</scope>
</reference>
<dbReference type="Proteomes" id="UP000762676">
    <property type="component" value="Unassembled WGS sequence"/>
</dbReference>
<evidence type="ECO:0000313" key="1">
    <source>
        <dbReference type="EMBL" id="GFR88688.1"/>
    </source>
</evidence>
<accession>A0AAV4GSB7</accession>
<dbReference type="AlphaFoldDB" id="A0AAV4GSB7"/>
<proteinExistence type="predicted"/>
<keyword evidence="2" id="KW-1185">Reference proteome</keyword>
<organism evidence="1 2">
    <name type="scientific">Elysia marginata</name>
    <dbReference type="NCBI Taxonomy" id="1093978"/>
    <lineage>
        <taxon>Eukaryota</taxon>
        <taxon>Metazoa</taxon>
        <taxon>Spiralia</taxon>
        <taxon>Lophotrochozoa</taxon>
        <taxon>Mollusca</taxon>
        <taxon>Gastropoda</taxon>
        <taxon>Heterobranchia</taxon>
        <taxon>Euthyneura</taxon>
        <taxon>Panpulmonata</taxon>
        <taxon>Sacoglossa</taxon>
        <taxon>Placobranchoidea</taxon>
        <taxon>Plakobranchidae</taxon>
        <taxon>Elysia</taxon>
    </lineage>
</organism>
<dbReference type="EMBL" id="BMAT01012252">
    <property type="protein sequence ID" value="GFR88688.1"/>
    <property type="molecule type" value="Genomic_DNA"/>
</dbReference>
<gene>
    <name evidence="1" type="ORF">ElyMa_006105900</name>
</gene>
<name>A0AAV4GSB7_9GAST</name>
<evidence type="ECO:0000313" key="2">
    <source>
        <dbReference type="Proteomes" id="UP000762676"/>
    </source>
</evidence>
<comment type="caution">
    <text evidence="1">The sequence shown here is derived from an EMBL/GenBank/DDBJ whole genome shotgun (WGS) entry which is preliminary data.</text>
</comment>
<sequence>MSGSGSQTKLRWTKGLDSTCAQSLFKVHELDDQFRLELFKISEQTPKIVIIVKIDKVDPKLELDTGSAVPVMIVDNISIFKKPPIIEYTDVRLKTYTNKVIELLGAVQALVKKDHQSL</sequence>